<reference evidence="1" key="1">
    <citation type="submission" date="2020-06" db="EMBL/GenBank/DDBJ databases">
        <authorList>
            <person name="Li T."/>
            <person name="Hu X."/>
            <person name="Zhang T."/>
            <person name="Song X."/>
            <person name="Zhang H."/>
            <person name="Dai N."/>
            <person name="Sheng W."/>
            <person name="Hou X."/>
            <person name="Wei L."/>
        </authorList>
    </citation>
    <scope>NUCLEOTIDE SEQUENCE</scope>
    <source>
        <strain evidence="1">KEN1</strain>
        <tissue evidence="1">Leaf</tissue>
    </source>
</reference>
<reference evidence="1" key="2">
    <citation type="journal article" date="2024" name="Plant">
        <title>Genomic evolution and insights into agronomic trait innovations of Sesamum species.</title>
        <authorList>
            <person name="Miao H."/>
            <person name="Wang L."/>
            <person name="Qu L."/>
            <person name="Liu H."/>
            <person name="Sun Y."/>
            <person name="Le M."/>
            <person name="Wang Q."/>
            <person name="Wei S."/>
            <person name="Zheng Y."/>
            <person name="Lin W."/>
            <person name="Duan Y."/>
            <person name="Cao H."/>
            <person name="Xiong S."/>
            <person name="Wang X."/>
            <person name="Wei L."/>
            <person name="Li C."/>
            <person name="Ma Q."/>
            <person name="Ju M."/>
            <person name="Zhao R."/>
            <person name="Li G."/>
            <person name="Mu C."/>
            <person name="Tian Q."/>
            <person name="Mei H."/>
            <person name="Zhang T."/>
            <person name="Gao T."/>
            <person name="Zhang H."/>
        </authorList>
    </citation>
    <scope>NUCLEOTIDE SEQUENCE</scope>
    <source>
        <strain evidence="1">KEN1</strain>
    </source>
</reference>
<dbReference type="AlphaFoldDB" id="A0AAW2T754"/>
<comment type="caution">
    <text evidence="1">The sequence shown here is derived from an EMBL/GenBank/DDBJ whole genome shotgun (WGS) entry which is preliminary data.</text>
</comment>
<gene>
    <name evidence="1" type="ORF">Slati_4074100</name>
</gene>
<name>A0AAW2T754_9LAMI</name>
<proteinExistence type="predicted"/>
<protein>
    <submittedName>
        <fullName evidence="1">Uncharacterized protein</fullName>
    </submittedName>
</protein>
<dbReference type="EMBL" id="JACGWN010000015">
    <property type="protein sequence ID" value="KAL0400442.1"/>
    <property type="molecule type" value="Genomic_DNA"/>
</dbReference>
<accession>A0AAW2T754</accession>
<sequence>MPAPSAFSIRCAVLDLQPSRFGAATACPLAGVVGISSFALPSPMAKAKLKNFLHFSANFQHFQTTYWQPEFLFRPPVNGSFDAWRKSFHADGMGLSLPLVLTSPTGVLFCGRCPIMPTFPATSGRFLCIVRTGLLGSVSAASAVFPASSSHLFLSFRALTGWPESGGS</sequence>
<evidence type="ECO:0000313" key="1">
    <source>
        <dbReference type="EMBL" id="KAL0400442.1"/>
    </source>
</evidence>
<organism evidence="1">
    <name type="scientific">Sesamum latifolium</name>
    <dbReference type="NCBI Taxonomy" id="2727402"/>
    <lineage>
        <taxon>Eukaryota</taxon>
        <taxon>Viridiplantae</taxon>
        <taxon>Streptophyta</taxon>
        <taxon>Embryophyta</taxon>
        <taxon>Tracheophyta</taxon>
        <taxon>Spermatophyta</taxon>
        <taxon>Magnoliopsida</taxon>
        <taxon>eudicotyledons</taxon>
        <taxon>Gunneridae</taxon>
        <taxon>Pentapetalae</taxon>
        <taxon>asterids</taxon>
        <taxon>lamiids</taxon>
        <taxon>Lamiales</taxon>
        <taxon>Pedaliaceae</taxon>
        <taxon>Sesamum</taxon>
    </lineage>
</organism>